<dbReference type="STRING" id="1223802.SUTH_02246"/>
<dbReference type="NCBIfam" id="NF040692">
    <property type="entry name" value="recomb_assoc"/>
    <property type="match status" value="1"/>
</dbReference>
<keyword evidence="2" id="KW-1185">Reference proteome</keyword>
<proteinExistence type="predicted"/>
<protein>
    <submittedName>
        <fullName evidence="1">Alpha/beta hydrolase fold protein</fullName>
    </submittedName>
</protein>
<dbReference type="InterPro" id="IPR048061">
    <property type="entry name" value="GmtX-like"/>
</dbReference>
<gene>
    <name evidence="1" type="ORF">SUTH_02246</name>
</gene>
<dbReference type="AlphaFoldDB" id="W0SG81"/>
<dbReference type="OrthoDB" id="3034762at2"/>
<organism evidence="1 2">
    <name type="scientific">Sulfuritalea hydrogenivorans sk43H</name>
    <dbReference type="NCBI Taxonomy" id="1223802"/>
    <lineage>
        <taxon>Bacteria</taxon>
        <taxon>Pseudomonadati</taxon>
        <taxon>Pseudomonadota</taxon>
        <taxon>Betaproteobacteria</taxon>
        <taxon>Nitrosomonadales</taxon>
        <taxon>Sterolibacteriaceae</taxon>
        <taxon>Sulfuritalea</taxon>
    </lineage>
</organism>
<dbReference type="HOGENOM" id="CLU_105727_0_0_4"/>
<evidence type="ECO:0000313" key="2">
    <source>
        <dbReference type="Proteomes" id="UP000031637"/>
    </source>
</evidence>
<evidence type="ECO:0000313" key="1">
    <source>
        <dbReference type="EMBL" id="BAO30036.1"/>
    </source>
</evidence>
<accession>W0SG81</accession>
<dbReference type="Proteomes" id="UP000031637">
    <property type="component" value="Chromosome"/>
</dbReference>
<reference evidence="1 2" key="1">
    <citation type="journal article" date="2014" name="Syst. Appl. Microbiol.">
        <title>Complete genomes of freshwater sulfur oxidizers Sulfuricella denitrificans skB26 and Sulfuritalea hydrogenivorans sk43H: genetic insights into the sulfur oxidation pathway of betaproteobacteria.</title>
        <authorList>
            <person name="Watanabe T."/>
            <person name="Kojima H."/>
            <person name="Fukui M."/>
        </authorList>
    </citation>
    <scope>NUCLEOTIDE SEQUENCE [LARGE SCALE GENOMIC DNA]</scope>
    <source>
        <strain evidence="1">DSM22779</strain>
    </source>
</reference>
<dbReference type="GO" id="GO:0016787">
    <property type="term" value="F:hydrolase activity"/>
    <property type="evidence" value="ECO:0007669"/>
    <property type="project" value="UniProtKB-KW"/>
</dbReference>
<keyword evidence="1" id="KW-0378">Hydrolase</keyword>
<dbReference type="KEGG" id="shd:SUTH_02246"/>
<name>W0SG81_9PROT</name>
<dbReference type="RefSeq" id="WP_052473556.1">
    <property type="nucleotide sequence ID" value="NZ_AP012547.1"/>
</dbReference>
<dbReference type="EMBL" id="AP012547">
    <property type="protein sequence ID" value="BAO30036.1"/>
    <property type="molecule type" value="Genomic_DNA"/>
</dbReference>
<sequence>MTTCAVHPDEVLKALLDKGNRRDKDEKLRKLHELCATEYARHSQGARDLSQANMSRIAESHGLFKARAIYNKQSEDYANIIDAWAAYNGPKSNKMPQKKTFPERYDFLKKIEDPAVRSLCQIALVERDKLKAELNLLKSKTQVVVDMRPLGAEIAKGSRNVAVIEMAAQLTDSEHKALEAALDPTNLGRRMWRLGDTGEVVDERDRFVFLPGFATAIRKILGLPVQQSLLAPAKEGKRT</sequence>